<dbReference type="PANTHER" id="PTHR43808">
    <property type="entry name" value="ACETYLORNITHINE DEACETYLASE"/>
    <property type="match status" value="1"/>
</dbReference>
<evidence type="ECO:0000256" key="1">
    <source>
        <dbReference type="ARBA" id="ARBA00022723"/>
    </source>
</evidence>
<feature type="active site" evidence="3">
    <location>
        <position position="101"/>
    </location>
</feature>
<dbReference type="GO" id="GO:0016787">
    <property type="term" value="F:hydrolase activity"/>
    <property type="evidence" value="ECO:0007669"/>
    <property type="project" value="UniProtKB-KW"/>
</dbReference>
<evidence type="ECO:0000313" key="6">
    <source>
        <dbReference type="Proteomes" id="UP000006034"/>
    </source>
</evidence>
<feature type="domain" description="Peptidase M20 dimerisation" evidence="4">
    <location>
        <begin position="197"/>
        <end position="294"/>
    </location>
</feature>
<dbReference type="RefSeq" id="WP_005030121.1">
    <property type="nucleotide sequence ID" value="NZ_KE150241.1"/>
</dbReference>
<dbReference type="InterPro" id="IPR050072">
    <property type="entry name" value="Peptidase_M20A"/>
</dbReference>
<dbReference type="GeneID" id="78087560"/>
<evidence type="ECO:0000259" key="4">
    <source>
        <dbReference type="Pfam" id="PF07687"/>
    </source>
</evidence>
<dbReference type="EMBL" id="ADCP02000005">
    <property type="protein sequence ID" value="EFV42834.1"/>
    <property type="molecule type" value="Genomic_DNA"/>
</dbReference>
<dbReference type="AlphaFoldDB" id="E5YAZ9"/>
<evidence type="ECO:0000256" key="2">
    <source>
        <dbReference type="ARBA" id="ARBA00022801"/>
    </source>
</evidence>
<dbReference type="Proteomes" id="UP000006034">
    <property type="component" value="Unassembled WGS sequence"/>
</dbReference>
<dbReference type="Gene3D" id="3.40.630.10">
    <property type="entry name" value="Zn peptidases"/>
    <property type="match status" value="1"/>
</dbReference>
<organism evidence="5 6">
    <name type="scientific">Bilophila wadsworthia (strain 3_1_6)</name>
    <dbReference type="NCBI Taxonomy" id="563192"/>
    <lineage>
        <taxon>Bacteria</taxon>
        <taxon>Pseudomonadati</taxon>
        <taxon>Thermodesulfobacteriota</taxon>
        <taxon>Desulfovibrionia</taxon>
        <taxon>Desulfovibrionales</taxon>
        <taxon>Desulfovibrionaceae</taxon>
        <taxon>Bilophila</taxon>
    </lineage>
</organism>
<evidence type="ECO:0000313" key="5">
    <source>
        <dbReference type="EMBL" id="EFV42834.1"/>
    </source>
</evidence>
<feature type="active site" description="Proton acceptor" evidence="3">
    <location>
        <position position="161"/>
    </location>
</feature>
<sequence>MDLTLWKDKLDAYLDPQEGDMLRLLERIVNMDSFTTDAQDVDQLGTVLTDWLREAGFQTFMMPKTEAPADEPWQADLGHVFMAKTHGREAEPGIVFLGHMDTVFPKGTAQARPFKIEGDRATGPGVADMKAGLVANLFAARALKRLGLIDCPMTLMFSPDEELGSPSASRTLAQVLPGARAAINSEPGGPGGLVTVSRKGSGHMFLKVQGKASHAGRCYADGASAILEIAHKTLAIDTFLDLDRGLTVNTGLISGGVSANSVAPWAESRIHLTYRTLEDGQKVVAGIRDAVSRTVIPGTSASISGGLRLYPFERCEAGDKLFGLVKDAGELLGMSIKGQHYDSASEAGFSSSLGVPTICNMGPEGEHIHSLNEYLVPSSIVKRCKLIALTALQASRVFQPGK</sequence>
<keyword evidence="6" id="KW-1185">Reference proteome</keyword>
<reference evidence="5 6" key="1">
    <citation type="submission" date="2010-10" db="EMBL/GenBank/DDBJ databases">
        <authorList>
            <consortium name="The Broad Institute Genome Sequencing Platform"/>
            <person name="Ward D."/>
            <person name="Earl A."/>
            <person name="Feldgarden M."/>
            <person name="Young S.K."/>
            <person name="Gargeya S."/>
            <person name="Zeng Q."/>
            <person name="Alvarado L."/>
            <person name="Berlin A."/>
            <person name="Bochicchio J."/>
            <person name="Chapman S.B."/>
            <person name="Chen Z."/>
            <person name="Freedman E."/>
            <person name="Gellesch M."/>
            <person name="Goldberg J."/>
            <person name="Griggs A."/>
            <person name="Gujja S."/>
            <person name="Heilman E."/>
            <person name="Heiman D."/>
            <person name="Howarth C."/>
            <person name="Mehta T."/>
            <person name="Neiman D."/>
            <person name="Pearson M."/>
            <person name="Roberts A."/>
            <person name="Saif S."/>
            <person name="Shea T."/>
            <person name="Shenoy N."/>
            <person name="Sisk P."/>
            <person name="Stolte C."/>
            <person name="Sykes S."/>
            <person name="White J."/>
            <person name="Yandava C."/>
            <person name="Allen-Vercoe E."/>
            <person name="Sibley C."/>
            <person name="Ambrose C.E."/>
            <person name="Strauss J."/>
            <person name="Daigneault M."/>
            <person name="Haas B."/>
            <person name="Nusbaum C."/>
            <person name="Birren B."/>
        </authorList>
    </citation>
    <scope>NUCLEOTIDE SEQUENCE [LARGE SCALE GENOMIC DNA]</scope>
    <source>
        <strain evidence="5 6">3_1_6</strain>
    </source>
</reference>
<dbReference type="InterPro" id="IPR036264">
    <property type="entry name" value="Bact_exopeptidase_dim_dom"/>
</dbReference>
<name>E5YAZ9_BILW3</name>
<reference evidence="5 6" key="2">
    <citation type="submission" date="2013-04" db="EMBL/GenBank/DDBJ databases">
        <title>The Genome Sequence of Bilophila wadsworthia 3_1_6.</title>
        <authorList>
            <consortium name="The Broad Institute Genomics Platform"/>
            <person name="Earl A."/>
            <person name="Ward D."/>
            <person name="Feldgarden M."/>
            <person name="Gevers D."/>
            <person name="Sibley C."/>
            <person name="Strauss J."/>
            <person name="Allen-Vercoe E."/>
            <person name="Walker B."/>
            <person name="Young S."/>
            <person name="Zeng Q."/>
            <person name="Gargeya S."/>
            <person name="Fitzgerald M."/>
            <person name="Haas B."/>
            <person name="Abouelleil A."/>
            <person name="Allen A.W."/>
            <person name="Alvarado L."/>
            <person name="Arachchi H.M."/>
            <person name="Berlin A.M."/>
            <person name="Chapman S.B."/>
            <person name="Gainer-Dewar J."/>
            <person name="Goldberg J."/>
            <person name="Griggs A."/>
            <person name="Gujja S."/>
            <person name="Hansen M."/>
            <person name="Howarth C."/>
            <person name="Imamovic A."/>
            <person name="Ireland A."/>
            <person name="Larimer J."/>
            <person name="McCowan C."/>
            <person name="Murphy C."/>
            <person name="Pearson M."/>
            <person name="Poon T.W."/>
            <person name="Priest M."/>
            <person name="Roberts A."/>
            <person name="Saif S."/>
            <person name="Shea T."/>
            <person name="Sisk P."/>
            <person name="Sykes S."/>
            <person name="Wortman J."/>
            <person name="Nusbaum C."/>
            <person name="Birren B."/>
        </authorList>
    </citation>
    <scope>NUCLEOTIDE SEQUENCE [LARGE SCALE GENOMIC DNA]</scope>
    <source>
        <strain evidence="5 6">3_1_6</strain>
    </source>
</reference>
<dbReference type="GO" id="GO:0046872">
    <property type="term" value="F:metal ion binding"/>
    <property type="evidence" value="ECO:0007669"/>
    <property type="project" value="UniProtKB-KW"/>
</dbReference>
<dbReference type="InterPro" id="IPR017150">
    <property type="entry name" value="Pept_M20_glutamate_carboxypep"/>
</dbReference>
<gene>
    <name evidence="5" type="ORF">HMPREF0179_03371</name>
</gene>
<comment type="caution">
    <text evidence="5">The sequence shown here is derived from an EMBL/GenBank/DDBJ whole genome shotgun (WGS) entry which is preliminary data.</text>
</comment>
<dbReference type="Pfam" id="PF01546">
    <property type="entry name" value="Peptidase_M20"/>
    <property type="match status" value="1"/>
</dbReference>
<dbReference type="SUPFAM" id="SSF53187">
    <property type="entry name" value="Zn-dependent exopeptidases"/>
    <property type="match status" value="1"/>
</dbReference>
<proteinExistence type="predicted"/>
<protein>
    <recommendedName>
        <fullName evidence="4">Peptidase M20 dimerisation domain-containing protein</fullName>
    </recommendedName>
</protein>
<dbReference type="CDD" id="cd03885">
    <property type="entry name" value="M20_CPDG2"/>
    <property type="match status" value="1"/>
</dbReference>
<dbReference type="eggNOG" id="COG0624">
    <property type="taxonomic scope" value="Bacteria"/>
</dbReference>
<dbReference type="SUPFAM" id="SSF55031">
    <property type="entry name" value="Bacterial exopeptidase dimerisation domain"/>
    <property type="match status" value="1"/>
</dbReference>
<dbReference type="InterPro" id="IPR011650">
    <property type="entry name" value="Peptidase_M20_dimer"/>
</dbReference>
<accession>E5YAZ9</accession>
<dbReference type="InterPro" id="IPR002933">
    <property type="entry name" value="Peptidase_M20"/>
</dbReference>
<keyword evidence="2" id="KW-0378">Hydrolase</keyword>
<dbReference type="PANTHER" id="PTHR43808:SF9">
    <property type="entry name" value="BLL0789 PROTEIN"/>
    <property type="match status" value="1"/>
</dbReference>
<dbReference type="OrthoDB" id="9809784at2"/>
<dbReference type="STRING" id="563192.HMPREF0179_03371"/>
<dbReference type="Gene3D" id="3.30.70.360">
    <property type="match status" value="1"/>
</dbReference>
<dbReference type="PIRSF" id="PIRSF037238">
    <property type="entry name" value="Carboxypeptidase_G2"/>
    <property type="match status" value="1"/>
</dbReference>
<keyword evidence="1" id="KW-0479">Metal-binding</keyword>
<dbReference type="HOGENOM" id="CLU_021802_7_0_7"/>
<evidence type="ECO:0000256" key="3">
    <source>
        <dbReference type="PIRSR" id="PIRSR037238-1"/>
    </source>
</evidence>
<dbReference type="Pfam" id="PF07687">
    <property type="entry name" value="M20_dimer"/>
    <property type="match status" value="1"/>
</dbReference>